<evidence type="ECO:0000256" key="7">
    <source>
        <dbReference type="ARBA" id="ARBA00023157"/>
    </source>
</evidence>
<protein>
    <submittedName>
        <fullName evidence="11">Uncharacterized protein</fullName>
    </submittedName>
</protein>
<keyword evidence="9" id="KW-0325">Glycoprotein</keyword>
<reference evidence="11" key="1">
    <citation type="submission" date="2021-02" db="EMBL/GenBank/DDBJ databases">
        <authorList>
            <person name="Nowell W R."/>
        </authorList>
    </citation>
    <scope>NUCLEOTIDE SEQUENCE</scope>
</reference>
<dbReference type="EMBL" id="CAJOAY010023778">
    <property type="protein sequence ID" value="CAF4368960.1"/>
    <property type="molecule type" value="Genomic_DNA"/>
</dbReference>
<dbReference type="Pfam" id="PF00057">
    <property type="entry name" value="Ldl_recept_a"/>
    <property type="match status" value="3"/>
</dbReference>
<dbReference type="GO" id="GO:0016324">
    <property type="term" value="C:apical plasma membrane"/>
    <property type="evidence" value="ECO:0007669"/>
    <property type="project" value="TreeGrafter"/>
</dbReference>
<dbReference type="InterPro" id="IPR051221">
    <property type="entry name" value="LDLR-related"/>
</dbReference>
<keyword evidence="3" id="KW-0732">Signal</keyword>
<comment type="subcellular location">
    <subcellularLocation>
        <location evidence="1">Membrane</location>
        <topology evidence="1">Single-pass membrane protein</topology>
    </subcellularLocation>
</comment>
<name>A0A820M9Z4_9BILA</name>
<dbReference type="GO" id="GO:0042562">
    <property type="term" value="F:hormone binding"/>
    <property type="evidence" value="ECO:0007669"/>
    <property type="project" value="TreeGrafter"/>
</dbReference>
<dbReference type="PRINTS" id="PR00261">
    <property type="entry name" value="LDLRECEPTOR"/>
</dbReference>
<dbReference type="AlphaFoldDB" id="A0A820M9Z4"/>
<dbReference type="InterPro" id="IPR002172">
    <property type="entry name" value="LDrepeatLR_classA_rpt"/>
</dbReference>
<feature type="non-terminal residue" evidence="11">
    <location>
        <position position="1"/>
    </location>
</feature>
<dbReference type="PANTHER" id="PTHR22722">
    <property type="entry name" value="LOW-DENSITY LIPOPROTEIN RECEPTOR-RELATED PROTEIN 2-RELATED"/>
    <property type="match status" value="1"/>
</dbReference>
<evidence type="ECO:0000256" key="4">
    <source>
        <dbReference type="ARBA" id="ARBA00022737"/>
    </source>
</evidence>
<evidence type="ECO:0000256" key="3">
    <source>
        <dbReference type="ARBA" id="ARBA00022729"/>
    </source>
</evidence>
<feature type="disulfide bond" evidence="10">
    <location>
        <begin position="100"/>
        <end position="118"/>
    </location>
</feature>
<dbReference type="InterPro" id="IPR036055">
    <property type="entry name" value="LDL_receptor-like_sf"/>
</dbReference>
<proteinExistence type="predicted"/>
<feature type="non-terminal residue" evidence="11">
    <location>
        <position position="150"/>
    </location>
</feature>
<comment type="caution">
    <text evidence="10">Lacks conserved residue(s) required for the propagation of feature annotation.</text>
</comment>
<dbReference type="SMART" id="SM00192">
    <property type="entry name" value="LDLa"/>
    <property type="match status" value="3"/>
</dbReference>
<sequence length="150" mass="17067">EIYKFIFLDYRQCDSSTEFQCDIQRCLPLTQKCDGYYNCVDRTDELNCNSTACPTNQFRCVSDGTCIPNYQRCDFRSQCSDGSDEANCTRPNCTLGQFRCSNGRCIPSSWVCDGDDDCSDRSDEVHCSSRQCPPHMYPCNITGQCIDITK</sequence>
<feature type="disulfide bond" evidence="10">
    <location>
        <begin position="33"/>
        <end position="48"/>
    </location>
</feature>
<keyword evidence="5" id="KW-1133">Transmembrane helix</keyword>
<dbReference type="InterPro" id="IPR023415">
    <property type="entry name" value="LDLR_class-A_CS"/>
</dbReference>
<comment type="caution">
    <text evidence="11">The sequence shown here is derived from an EMBL/GenBank/DDBJ whole genome shotgun (WGS) entry which is preliminary data.</text>
</comment>
<feature type="disulfide bond" evidence="10">
    <location>
        <begin position="73"/>
        <end position="88"/>
    </location>
</feature>
<evidence type="ECO:0000256" key="6">
    <source>
        <dbReference type="ARBA" id="ARBA00023136"/>
    </source>
</evidence>
<dbReference type="FunFam" id="4.10.400.10:FF:000004">
    <property type="entry name" value="Low-density lipoprotein receptor-related protein 1"/>
    <property type="match status" value="1"/>
</dbReference>
<dbReference type="PROSITE" id="PS01209">
    <property type="entry name" value="LDLRA_1"/>
    <property type="match status" value="1"/>
</dbReference>
<dbReference type="PANTHER" id="PTHR22722:SF14">
    <property type="entry name" value="MEGALIN, ISOFORM A"/>
    <property type="match status" value="1"/>
</dbReference>
<accession>A0A820M9Z4</accession>
<evidence type="ECO:0000256" key="1">
    <source>
        <dbReference type="ARBA" id="ARBA00004167"/>
    </source>
</evidence>
<dbReference type="GO" id="GO:0043235">
    <property type="term" value="C:receptor complex"/>
    <property type="evidence" value="ECO:0007669"/>
    <property type="project" value="TreeGrafter"/>
</dbReference>
<dbReference type="CDD" id="cd00112">
    <property type="entry name" value="LDLa"/>
    <property type="match status" value="3"/>
</dbReference>
<keyword evidence="6" id="KW-0472">Membrane</keyword>
<evidence type="ECO:0000256" key="5">
    <source>
        <dbReference type="ARBA" id="ARBA00022989"/>
    </source>
</evidence>
<keyword evidence="2" id="KW-0812">Transmembrane</keyword>
<evidence type="ECO:0000313" key="12">
    <source>
        <dbReference type="Proteomes" id="UP000663881"/>
    </source>
</evidence>
<keyword evidence="7 10" id="KW-1015">Disulfide bond</keyword>
<keyword evidence="4" id="KW-0677">Repeat</keyword>
<feature type="disulfide bond" evidence="10">
    <location>
        <begin position="93"/>
        <end position="105"/>
    </location>
</feature>
<feature type="disulfide bond" evidence="10">
    <location>
        <begin position="21"/>
        <end position="39"/>
    </location>
</feature>
<dbReference type="GO" id="GO:0006898">
    <property type="term" value="P:receptor-mediated endocytosis"/>
    <property type="evidence" value="ECO:0007669"/>
    <property type="project" value="TreeGrafter"/>
</dbReference>
<gene>
    <name evidence="11" type="ORF">OKA104_LOCUS49732</name>
</gene>
<evidence type="ECO:0000256" key="2">
    <source>
        <dbReference type="ARBA" id="ARBA00022692"/>
    </source>
</evidence>
<keyword evidence="8" id="KW-0675">Receptor</keyword>
<dbReference type="SUPFAM" id="SSF57424">
    <property type="entry name" value="LDL receptor-like module"/>
    <property type="match status" value="3"/>
</dbReference>
<dbReference type="PROSITE" id="PS50068">
    <property type="entry name" value="LDLRA_2"/>
    <property type="match status" value="3"/>
</dbReference>
<dbReference type="FunFam" id="4.10.400.10:FF:000034">
    <property type="entry name" value="Low-density lipoprotein receptor-related protein 2"/>
    <property type="match status" value="1"/>
</dbReference>
<evidence type="ECO:0000256" key="10">
    <source>
        <dbReference type="PROSITE-ProRule" id="PRU00124"/>
    </source>
</evidence>
<dbReference type="Gene3D" id="4.10.400.10">
    <property type="entry name" value="Low-density Lipoprotein Receptor"/>
    <property type="match status" value="3"/>
</dbReference>
<evidence type="ECO:0000313" key="11">
    <source>
        <dbReference type="EMBL" id="CAF4368960.1"/>
    </source>
</evidence>
<organism evidence="11 12">
    <name type="scientific">Adineta steineri</name>
    <dbReference type="NCBI Taxonomy" id="433720"/>
    <lineage>
        <taxon>Eukaryota</taxon>
        <taxon>Metazoa</taxon>
        <taxon>Spiralia</taxon>
        <taxon>Gnathifera</taxon>
        <taxon>Rotifera</taxon>
        <taxon>Eurotatoria</taxon>
        <taxon>Bdelloidea</taxon>
        <taxon>Adinetida</taxon>
        <taxon>Adinetidae</taxon>
        <taxon>Adineta</taxon>
    </lineage>
</organism>
<evidence type="ECO:0000256" key="8">
    <source>
        <dbReference type="ARBA" id="ARBA00023170"/>
    </source>
</evidence>
<dbReference type="Proteomes" id="UP000663881">
    <property type="component" value="Unassembled WGS sequence"/>
</dbReference>
<feature type="disulfide bond" evidence="10">
    <location>
        <begin position="112"/>
        <end position="127"/>
    </location>
</feature>
<evidence type="ECO:0000256" key="9">
    <source>
        <dbReference type="ARBA" id="ARBA00023180"/>
    </source>
</evidence>